<reference evidence="1 2" key="1">
    <citation type="submission" date="2024-10" db="EMBL/GenBank/DDBJ databases">
        <title>Updated reference genomes for cyclostephanoid diatoms.</title>
        <authorList>
            <person name="Roberts W.R."/>
            <person name="Alverson A.J."/>
        </authorList>
    </citation>
    <scope>NUCLEOTIDE SEQUENCE [LARGE SCALE GENOMIC DNA]</scope>
    <source>
        <strain evidence="1 2">AJA276-08</strain>
    </source>
</reference>
<evidence type="ECO:0000313" key="2">
    <source>
        <dbReference type="Proteomes" id="UP001530315"/>
    </source>
</evidence>
<dbReference type="AlphaFoldDB" id="A0ABD3Q2G9"/>
<proteinExistence type="predicted"/>
<sequence length="395" mass="44667">MLKPRRELQVLEEKLHSMSVGMERIRQEQEEGRQMEWNGIVNQSGIIPRDMQGKEDEEECERMKRETNMACQSIAERYDALVKFTSTCPCGSYEQFIEYLLMGGGDDYYNLICENFYDECSEYRKLWNDNLTLGLPVSASTLVRREYVPVSRAKSPTFIGGIDAIYPWHSLSTDGARNSDEQRHISLSEDDSLANLGQIMQGLGSAVNVITNASSFVWNPLKDIQVSGKRNALDIETDYEEALEEDEDTLDVDELMRLKQEAEETCLNATIEHLLAFVKGNPTAKYHQWIEDLHPENAHDGTLLEGLDKIIDHRFFVKTSDHRRIWNENLFTFLDPSTTQGRDYVPARARRIDDFGGMVVAADILSGSAAGGVEITARSVGGKSEDISSDLIQFG</sequence>
<comment type="caution">
    <text evidence="1">The sequence shown here is derived from an EMBL/GenBank/DDBJ whole genome shotgun (WGS) entry which is preliminary data.</text>
</comment>
<protein>
    <submittedName>
        <fullName evidence="1">Uncharacterized protein</fullName>
    </submittedName>
</protein>
<dbReference type="EMBL" id="JALLAZ020000480">
    <property type="protein sequence ID" value="KAL3794207.1"/>
    <property type="molecule type" value="Genomic_DNA"/>
</dbReference>
<gene>
    <name evidence="1" type="ORF">ACHAW5_001484</name>
</gene>
<keyword evidence="2" id="KW-1185">Reference proteome</keyword>
<name>A0ABD3Q2G9_9STRA</name>
<accession>A0ABD3Q2G9</accession>
<dbReference type="Proteomes" id="UP001530315">
    <property type="component" value="Unassembled WGS sequence"/>
</dbReference>
<organism evidence="1 2">
    <name type="scientific">Stephanodiscus triporus</name>
    <dbReference type="NCBI Taxonomy" id="2934178"/>
    <lineage>
        <taxon>Eukaryota</taxon>
        <taxon>Sar</taxon>
        <taxon>Stramenopiles</taxon>
        <taxon>Ochrophyta</taxon>
        <taxon>Bacillariophyta</taxon>
        <taxon>Coscinodiscophyceae</taxon>
        <taxon>Thalassiosirophycidae</taxon>
        <taxon>Stephanodiscales</taxon>
        <taxon>Stephanodiscaceae</taxon>
        <taxon>Stephanodiscus</taxon>
    </lineage>
</organism>
<evidence type="ECO:0000313" key="1">
    <source>
        <dbReference type="EMBL" id="KAL3794207.1"/>
    </source>
</evidence>